<comment type="caution">
    <text evidence="2">The sequence shown here is derived from an EMBL/GenBank/DDBJ whole genome shotgun (WGS) entry which is preliminary data.</text>
</comment>
<dbReference type="SUPFAM" id="SSF141571">
    <property type="entry name" value="Pentapeptide repeat-like"/>
    <property type="match status" value="1"/>
</dbReference>
<reference evidence="2 3" key="1">
    <citation type="submission" date="2024-06" db="EMBL/GenBank/DDBJ databases">
        <title>The Natural Products Discovery Center: Release of the First 8490 Sequenced Strains for Exploring Actinobacteria Biosynthetic Diversity.</title>
        <authorList>
            <person name="Kalkreuter E."/>
            <person name="Kautsar S.A."/>
            <person name="Yang D."/>
            <person name="Bader C.D."/>
            <person name="Teijaro C.N."/>
            <person name="Fluegel L."/>
            <person name="Davis C.M."/>
            <person name="Simpson J.R."/>
            <person name="Lauterbach L."/>
            <person name="Steele A.D."/>
            <person name="Gui C."/>
            <person name="Meng S."/>
            <person name="Li G."/>
            <person name="Viehrig K."/>
            <person name="Ye F."/>
            <person name="Su P."/>
            <person name="Kiefer A.F."/>
            <person name="Nichols A."/>
            <person name="Cepeda A.J."/>
            <person name="Yan W."/>
            <person name="Fan B."/>
            <person name="Jiang Y."/>
            <person name="Adhikari A."/>
            <person name="Zheng C.-J."/>
            <person name="Schuster L."/>
            <person name="Cowan T.M."/>
            <person name="Smanski M.J."/>
            <person name="Chevrette M.G."/>
            <person name="De Carvalho L.P.S."/>
            <person name="Shen B."/>
        </authorList>
    </citation>
    <scope>NUCLEOTIDE SEQUENCE [LARGE SCALE GENOMIC DNA]</scope>
    <source>
        <strain evidence="2 3">NPDC000155</strain>
    </source>
</reference>
<dbReference type="PANTHER" id="PTHR14136">
    <property type="entry name" value="BTB_POZ DOMAIN-CONTAINING PROTEIN KCTD9"/>
    <property type="match status" value="1"/>
</dbReference>
<dbReference type="Pfam" id="PF00805">
    <property type="entry name" value="Pentapeptide"/>
    <property type="match status" value="2"/>
</dbReference>
<protein>
    <submittedName>
        <fullName evidence="2">Pentapeptide repeat-containing protein</fullName>
    </submittedName>
</protein>
<keyword evidence="3" id="KW-1185">Reference proteome</keyword>
<organism evidence="2 3">
    <name type="scientific">Streptomyces lanatus</name>
    <dbReference type="NCBI Taxonomy" id="66900"/>
    <lineage>
        <taxon>Bacteria</taxon>
        <taxon>Bacillati</taxon>
        <taxon>Actinomycetota</taxon>
        <taxon>Actinomycetes</taxon>
        <taxon>Kitasatosporales</taxon>
        <taxon>Streptomycetaceae</taxon>
        <taxon>Streptomyces</taxon>
    </lineage>
</organism>
<dbReference type="EMBL" id="JBEPFB010000014">
    <property type="protein sequence ID" value="MER7376479.1"/>
    <property type="molecule type" value="Genomic_DNA"/>
</dbReference>
<evidence type="ECO:0000313" key="3">
    <source>
        <dbReference type="Proteomes" id="UP001486207"/>
    </source>
</evidence>
<feature type="region of interest" description="Disordered" evidence="1">
    <location>
        <begin position="19"/>
        <end position="45"/>
    </location>
</feature>
<evidence type="ECO:0000256" key="1">
    <source>
        <dbReference type="SAM" id="MobiDB-lite"/>
    </source>
</evidence>
<proteinExistence type="predicted"/>
<dbReference type="InterPro" id="IPR001646">
    <property type="entry name" value="5peptide_repeat"/>
</dbReference>
<dbReference type="PANTHER" id="PTHR14136:SF17">
    <property type="entry name" value="BTB_POZ DOMAIN-CONTAINING PROTEIN KCTD9"/>
    <property type="match status" value="1"/>
</dbReference>
<name>A0ABV1XY17_9ACTN</name>
<dbReference type="Proteomes" id="UP001486207">
    <property type="component" value="Unassembled WGS sequence"/>
</dbReference>
<sequence>MTKRTTEQILRELLYLAAPDSSEEARSDTAESVARRGDEAMPEGETARLAEALRAPREPGERISLPGADLARANLYQVDLNDADLTGADLTEAELGFSCLRGARLNSATLTGADLTGADLTDADLREAGLRRADLTGAWLRRARLAHADLHDCDLTDADLETVAEDLSVEVLDGVKWSTGTRWPRSQPGLGQELLAGSVRLAPGSYRVGGDDGRDRTTGTDPEPGAPPPATPNRPDPALGTPGRRGV</sequence>
<feature type="region of interest" description="Disordered" evidence="1">
    <location>
        <begin position="201"/>
        <end position="247"/>
    </location>
</feature>
<feature type="compositionally biased region" description="Pro residues" evidence="1">
    <location>
        <begin position="224"/>
        <end position="235"/>
    </location>
</feature>
<dbReference type="RefSeq" id="WP_190068340.1">
    <property type="nucleotide sequence ID" value="NZ_BNBM01000001.1"/>
</dbReference>
<feature type="compositionally biased region" description="Basic and acidic residues" evidence="1">
    <location>
        <begin position="23"/>
        <end position="39"/>
    </location>
</feature>
<evidence type="ECO:0000313" key="2">
    <source>
        <dbReference type="EMBL" id="MER7376479.1"/>
    </source>
</evidence>
<gene>
    <name evidence="2" type="ORF">ABT384_27985</name>
</gene>
<feature type="compositionally biased region" description="Basic and acidic residues" evidence="1">
    <location>
        <begin position="209"/>
        <end position="218"/>
    </location>
</feature>
<dbReference type="InterPro" id="IPR051082">
    <property type="entry name" value="Pentapeptide-BTB/POZ_domain"/>
</dbReference>
<accession>A0ABV1XY17</accession>
<dbReference type="Gene3D" id="2.160.20.80">
    <property type="entry name" value="E3 ubiquitin-protein ligase SopA"/>
    <property type="match status" value="1"/>
</dbReference>